<feature type="transmembrane region" description="Helical" evidence="1">
    <location>
        <begin position="114"/>
        <end position="132"/>
    </location>
</feature>
<dbReference type="OrthoDB" id="7627565at2759"/>
<feature type="transmembrane region" description="Helical" evidence="1">
    <location>
        <begin position="50"/>
        <end position="74"/>
    </location>
</feature>
<name>A0A8R1W6P9_ACYPI</name>
<evidence type="ECO:0000313" key="3">
    <source>
        <dbReference type="Proteomes" id="UP000007819"/>
    </source>
</evidence>
<dbReference type="EnsemblMetazoa" id="XM_003246972.4">
    <property type="protein sequence ID" value="XP_003247020.3"/>
    <property type="gene ID" value="LOC100568808"/>
</dbReference>
<feature type="transmembrane region" description="Helical" evidence="1">
    <location>
        <begin position="234"/>
        <end position="251"/>
    </location>
</feature>
<dbReference type="KEGG" id="api:100568808"/>
<evidence type="ECO:0000256" key="1">
    <source>
        <dbReference type="SAM" id="Phobius"/>
    </source>
</evidence>
<keyword evidence="1" id="KW-0812">Transmembrane</keyword>
<proteinExistence type="predicted"/>
<feature type="transmembrane region" description="Helical" evidence="1">
    <location>
        <begin position="202"/>
        <end position="222"/>
    </location>
</feature>
<keyword evidence="3" id="KW-1185">Reference proteome</keyword>
<keyword evidence="1" id="KW-0472">Membrane</keyword>
<dbReference type="RefSeq" id="XP_003247020.3">
    <property type="nucleotide sequence ID" value="XM_003246972.3"/>
</dbReference>
<accession>A0A8R1W6P9</accession>
<keyword evidence="1" id="KW-1133">Transmembrane helix</keyword>
<reference evidence="2" key="2">
    <citation type="submission" date="2022-06" db="UniProtKB">
        <authorList>
            <consortium name="EnsemblMetazoa"/>
        </authorList>
    </citation>
    <scope>IDENTIFICATION</scope>
</reference>
<reference evidence="3" key="1">
    <citation type="submission" date="2010-06" db="EMBL/GenBank/DDBJ databases">
        <authorList>
            <person name="Jiang H."/>
            <person name="Abraham K."/>
            <person name="Ali S."/>
            <person name="Alsbrooks S.L."/>
            <person name="Anim B.N."/>
            <person name="Anosike U.S."/>
            <person name="Attaway T."/>
            <person name="Bandaranaike D.P."/>
            <person name="Battles P.K."/>
            <person name="Bell S.N."/>
            <person name="Bell A.V."/>
            <person name="Beltran B."/>
            <person name="Bickham C."/>
            <person name="Bustamante Y."/>
            <person name="Caleb T."/>
            <person name="Canada A."/>
            <person name="Cardenas V."/>
            <person name="Carter K."/>
            <person name="Chacko J."/>
            <person name="Chandrabose M.N."/>
            <person name="Chavez D."/>
            <person name="Chavez A."/>
            <person name="Chen L."/>
            <person name="Chu H.-S."/>
            <person name="Claassen K.J."/>
            <person name="Cockrell R."/>
            <person name="Collins M."/>
            <person name="Cooper J.A."/>
            <person name="Cree A."/>
            <person name="Curry S.M."/>
            <person name="Da Y."/>
            <person name="Dao M.D."/>
            <person name="Das B."/>
            <person name="Davila M.-L."/>
            <person name="Davy-Carroll L."/>
            <person name="Denson S."/>
            <person name="Dinh H."/>
            <person name="Ebong V.E."/>
            <person name="Edwards J.R."/>
            <person name="Egan A."/>
            <person name="El-Daye J."/>
            <person name="Escobedo L."/>
            <person name="Fernandez S."/>
            <person name="Fernando P.R."/>
            <person name="Flagg N."/>
            <person name="Forbes L.D."/>
            <person name="Fowler R.G."/>
            <person name="Fu Q."/>
            <person name="Gabisi R.A."/>
            <person name="Ganer J."/>
            <person name="Garbino Pronczuk A."/>
            <person name="Garcia R.M."/>
            <person name="Garner T."/>
            <person name="Garrett T.E."/>
            <person name="Gonzalez D.A."/>
            <person name="Hamid H."/>
            <person name="Hawkins E.S."/>
            <person name="Hirani K."/>
            <person name="Hogues M.E."/>
            <person name="Hollins B."/>
            <person name="Hsiao C.-H."/>
            <person name="Jabil R."/>
            <person name="James M.L."/>
            <person name="Jhangiani S.N."/>
            <person name="Johnson B."/>
            <person name="Johnson Q."/>
            <person name="Joshi V."/>
            <person name="Kalu J.B."/>
            <person name="Kam C."/>
            <person name="Kashfia A."/>
            <person name="Keebler J."/>
            <person name="Kisamo H."/>
            <person name="Kovar C.L."/>
            <person name="Lago L.A."/>
            <person name="Lai C.-Y."/>
            <person name="Laidlaw J."/>
            <person name="Lara F."/>
            <person name="Le T.-K."/>
            <person name="Lee S.L."/>
            <person name="Legall F.H."/>
            <person name="Lemon S.J."/>
            <person name="Lewis L.R."/>
            <person name="Li B."/>
            <person name="Liu Y."/>
            <person name="Liu Y.-S."/>
            <person name="Lopez J."/>
            <person name="Lozado R.J."/>
            <person name="Lu J."/>
            <person name="Madu R.C."/>
            <person name="Maheshwari M."/>
            <person name="Maheshwari R."/>
            <person name="Malloy K."/>
            <person name="Martinez E."/>
            <person name="Mathew T."/>
            <person name="Mercado I.C."/>
            <person name="Mercado C."/>
            <person name="Meyer B."/>
            <person name="Montgomery K."/>
            <person name="Morgan M.B."/>
            <person name="Munidasa M."/>
            <person name="Nazareth L.V."/>
            <person name="Nelson J."/>
            <person name="Ng B.M."/>
            <person name="Nguyen N.B."/>
            <person name="Nguyen P.Q."/>
            <person name="Nguyen T."/>
            <person name="Obregon M."/>
            <person name="Okwuonu G.O."/>
            <person name="Onwere C.G."/>
            <person name="Orozco G."/>
            <person name="Parra A."/>
            <person name="Patel S."/>
            <person name="Patil S."/>
            <person name="Perez A."/>
            <person name="Perez Y."/>
            <person name="Pham C."/>
            <person name="Primus E.L."/>
            <person name="Pu L.-L."/>
            <person name="Puazo M."/>
            <person name="Qin X."/>
            <person name="Quiroz J.B."/>
            <person name="Reese J."/>
            <person name="Richards S."/>
            <person name="Rives C.M."/>
            <person name="Robberts R."/>
            <person name="Ruiz S.J."/>
            <person name="Ruiz M.J."/>
            <person name="Santibanez J."/>
            <person name="Schneider B.W."/>
            <person name="Sisson I."/>
            <person name="Smith M."/>
            <person name="Sodergren E."/>
            <person name="Song X.-Z."/>
            <person name="Song B.B."/>
            <person name="Summersgill H."/>
            <person name="Thelus R."/>
            <person name="Thornton R.D."/>
            <person name="Trejos Z.Y."/>
            <person name="Usmani K."/>
            <person name="Vattathil S."/>
            <person name="Villasana D."/>
            <person name="Walker D.L."/>
            <person name="Wang S."/>
            <person name="Wang K."/>
            <person name="White C.S."/>
            <person name="Williams A.C."/>
            <person name="Williamson J."/>
            <person name="Wilson K."/>
            <person name="Woghiren I.O."/>
            <person name="Woodworth J.R."/>
            <person name="Worley K.C."/>
            <person name="Wright R.A."/>
            <person name="Wu W."/>
            <person name="Young L."/>
            <person name="Zhang L."/>
            <person name="Zhang J."/>
            <person name="Zhu Y."/>
            <person name="Muzny D.M."/>
            <person name="Weinstock G."/>
            <person name="Gibbs R.A."/>
        </authorList>
    </citation>
    <scope>NUCLEOTIDE SEQUENCE [LARGE SCALE GENOMIC DNA]</scope>
    <source>
        <strain evidence="3">LSR1</strain>
    </source>
</reference>
<protein>
    <submittedName>
        <fullName evidence="2">Uncharacterized protein</fullName>
    </submittedName>
</protein>
<dbReference type="Proteomes" id="UP000007819">
    <property type="component" value="Chromosome A1"/>
</dbReference>
<sequence>MFALFLKENGIIIGIVIMFILWLVLFKRIARFFEKFISMYSSHKFKLPEVNILFHSLTSGVFCFISVPICFSTFKPSTSSDSSLMYWLLDSFRHMMDRCATTESVDPSRNFKFIILYSCLLHSVYTSFANNLEERPLLSTLKKGAVLSFFASTYCFGCTEAGFVFLGLSNLSLGTLEAARLLKVCHNKTNSMLIKILSFGQFVVHCVIWISIYLFLVPFVVLSSVEVLTMNNDNRLPLSIMLISLLIFYFIELRDSPLNMSTTSGNGIFRLFESPKSSLMAANNSSKRNQNKQKSKENLLVLYQTTKCAMAVKKKVQKIRQDKLGTRLLSASEIKPEPIDVIEIFDD</sequence>
<dbReference type="GeneID" id="100568808"/>
<feature type="transmembrane region" description="Helical" evidence="1">
    <location>
        <begin position="12"/>
        <end position="30"/>
    </location>
</feature>
<organism evidence="2 3">
    <name type="scientific">Acyrthosiphon pisum</name>
    <name type="common">Pea aphid</name>
    <dbReference type="NCBI Taxonomy" id="7029"/>
    <lineage>
        <taxon>Eukaryota</taxon>
        <taxon>Metazoa</taxon>
        <taxon>Ecdysozoa</taxon>
        <taxon>Arthropoda</taxon>
        <taxon>Hexapoda</taxon>
        <taxon>Insecta</taxon>
        <taxon>Pterygota</taxon>
        <taxon>Neoptera</taxon>
        <taxon>Paraneoptera</taxon>
        <taxon>Hemiptera</taxon>
        <taxon>Sternorrhyncha</taxon>
        <taxon>Aphidomorpha</taxon>
        <taxon>Aphidoidea</taxon>
        <taxon>Aphididae</taxon>
        <taxon>Macrosiphini</taxon>
        <taxon>Acyrthosiphon</taxon>
    </lineage>
</organism>
<feature type="transmembrane region" description="Helical" evidence="1">
    <location>
        <begin position="144"/>
        <end position="166"/>
    </location>
</feature>
<evidence type="ECO:0000313" key="2">
    <source>
        <dbReference type="EnsemblMetazoa" id="XP_003247020.3"/>
    </source>
</evidence>
<dbReference type="AlphaFoldDB" id="A0A8R1W6P9"/>